<dbReference type="STRING" id="610130.Closa_1671"/>
<dbReference type="InterPro" id="IPR041644">
    <property type="entry name" value="GNAT_C"/>
</dbReference>
<accession>D9RAI9</accession>
<dbReference type="PaxDb" id="610130-Closa_1671"/>
<dbReference type="RefSeq" id="WP_013272358.1">
    <property type="nucleotide sequence ID" value="NC_014376.1"/>
</dbReference>
<dbReference type="AlphaFoldDB" id="D9RAI9"/>
<dbReference type="KEGG" id="csh:Closa_1671"/>
<proteinExistence type="predicted"/>
<evidence type="ECO:0000259" key="1">
    <source>
        <dbReference type="Pfam" id="PF18082"/>
    </source>
</evidence>
<protein>
    <submittedName>
        <fullName evidence="3">Uncharacterized protein</fullName>
    </submittedName>
</protein>
<dbReference type="Gene3D" id="3.40.630.120">
    <property type="match status" value="1"/>
</dbReference>
<dbReference type="Pfam" id="PF18164">
    <property type="entry name" value="GNAT_C"/>
    <property type="match status" value="1"/>
</dbReference>
<organism evidence="3 4">
    <name type="scientific">Lacrimispora saccharolytica (strain ATCC 35040 / DSM 2544 / NRCC 2533 / WM1)</name>
    <name type="common">Clostridium saccharolyticum</name>
    <dbReference type="NCBI Taxonomy" id="610130"/>
    <lineage>
        <taxon>Bacteria</taxon>
        <taxon>Bacillati</taxon>
        <taxon>Bacillota</taxon>
        <taxon>Clostridia</taxon>
        <taxon>Lachnospirales</taxon>
        <taxon>Lachnospiraceae</taxon>
        <taxon>Lacrimispora</taxon>
    </lineage>
</organism>
<dbReference type="eggNOG" id="ENOG5030QZQ">
    <property type="taxonomic scope" value="Bacteria"/>
</dbReference>
<sequence>MIRHSIFSEDTQKAVALASAVFRSHPFFLSNYTWCRELLLKRKDPKNASEAMRLGIQHAEMLNLDAYMLPVVYIDWMLPEVFEDFRNQGLPEWVFLESMKDIEIWIKVYREYHKGKIGLDQIEWVFRSVCGKVLRFGSLQFEEITYEFPFLIFNNRQTGEYRALACPGLKVDQDGYFSGTNGRSLNRESETCVSFPDERVTGFFADLKQGVLNMDQEETLLLADWRLQLAPGEKAVAVHIPEGADLSPDKIDSALEAAKEYYGGGLLVCDSWLLDPHLAFILPGNSRIIKFMERFNKMPIKAEHPQILERVMGFDCSMEKLEKCPCSTSLQISLKKYLLERKEMFTTAGFLPWI</sequence>
<dbReference type="Proteomes" id="UP000001662">
    <property type="component" value="Chromosome"/>
</dbReference>
<dbReference type="EMBL" id="CP002109">
    <property type="protein sequence ID" value="ADL04267.1"/>
    <property type="molecule type" value="Genomic_DNA"/>
</dbReference>
<gene>
    <name evidence="3" type="ordered locus">Closa_1671</name>
</gene>
<dbReference type="HOGENOM" id="CLU_782351_0_0_9"/>
<evidence type="ECO:0000313" key="4">
    <source>
        <dbReference type="Proteomes" id="UP000001662"/>
    </source>
</evidence>
<feature type="domain" description="N-acyltransferase N-terminal" evidence="1">
    <location>
        <begin position="9"/>
        <end position="130"/>
    </location>
</feature>
<feature type="domain" description="GNAT-like C-terminal" evidence="2">
    <location>
        <begin position="134"/>
        <end position="351"/>
    </location>
</feature>
<dbReference type="InterPro" id="IPR041273">
    <property type="entry name" value="NAT_N"/>
</dbReference>
<keyword evidence="4" id="KW-1185">Reference proteome</keyword>
<name>D9RAI9_LACSW</name>
<evidence type="ECO:0000313" key="3">
    <source>
        <dbReference type="EMBL" id="ADL04267.1"/>
    </source>
</evidence>
<evidence type="ECO:0000259" key="2">
    <source>
        <dbReference type="Pfam" id="PF18164"/>
    </source>
</evidence>
<dbReference type="OrthoDB" id="2139859at2"/>
<reference evidence="3" key="1">
    <citation type="submission" date="2010-07" db="EMBL/GenBank/DDBJ databases">
        <title>Complete sequence of Clostridium saccharolyticum WM1.</title>
        <authorList>
            <consortium name="US DOE Joint Genome Institute"/>
            <person name="Lucas S."/>
            <person name="Copeland A."/>
            <person name="Lapidus A."/>
            <person name="Cheng J.-F."/>
            <person name="Bruce D."/>
            <person name="Goodwin L."/>
            <person name="Pitluck S."/>
            <person name="Chertkov O."/>
            <person name="Detter J.C."/>
            <person name="Han C."/>
            <person name="Tapia R."/>
            <person name="Land M."/>
            <person name="Hauser L."/>
            <person name="Chang Y.-J."/>
            <person name="Jeffries C."/>
            <person name="Kyrpides N."/>
            <person name="Ivanova N."/>
            <person name="Mikhailova N."/>
            <person name="Mouttaki H."/>
            <person name="Lin L."/>
            <person name="Zhou J."/>
            <person name="Hemme C.L."/>
            <person name="Woyke T."/>
        </authorList>
    </citation>
    <scope>NUCLEOTIDE SEQUENCE [LARGE SCALE GENOMIC DNA]</scope>
    <source>
        <strain evidence="3">WM1</strain>
    </source>
</reference>
<dbReference type="Pfam" id="PF18082">
    <property type="entry name" value="NAT_N"/>
    <property type="match status" value="1"/>
</dbReference>